<evidence type="ECO:0000313" key="2">
    <source>
        <dbReference type="EMBL" id="KLO26727.1"/>
    </source>
</evidence>
<keyword evidence="3" id="KW-1185">Reference proteome</keyword>
<feature type="domain" description="Alpha-1,4-glucan:maltose-1-phosphate maltosyltransferase C-terminal" evidence="1">
    <location>
        <begin position="40"/>
        <end position="71"/>
    </location>
</feature>
<protein>
    <recommendedName>
        <fullName evidence="1">Alpha-1,4-glucan:maltose-1-phosphate maltosyltransferase C-terminal domain-containing protein</fullName>
    </recommendedName>
</protein>
<gene>
    <name evidence="2" type="ORF">ABW16_18645</name>
</gene>
<dbReference type="InterPro" id="IPR013780">
    <property type="entry name" value="Glyco_hydro_b"/>
</dbReference>
<dbReference type="Proteomes" id="UP000036464">
    <property type="component" value="Unassembled WGS sequence"/>
</dbReference>
<accession>A0ABR5FBI3</accession>
<proteinExistence type="predicted"/>
<evidence type="ECO:0000313" key="3">
    <source>
        <dbReference type="Proteomes" id="UP000036464"/>
    </source>
</evidence>
<reference evidence="2 3" key="1">
    <citation type="submission" date="2015-05" db="EMBL/GenBank/DDBJ databases">
        <title>Genome sequence of Mycobacterium heraklionense Davo strain.</title>
        <authorList>
            <person name="Greninger A.L."/>
            <person name="Cunningham G."/>
            <person name="Miller S."/>
        </authorList>
    </citation>
    <scope>NUCLEOTIDE SEQUENCE [LARGE SCALE GENOMIC DNA]</scope>
    <source>
        <strain evidence="2 3">Davo</strain>
    </source>
</reference>
<sequence>MSCGRHPAPQQLRTLRFHSIDNDALLAYSKFDPASGDTVLGMAACERFGVRDESGEEYQWGQDNYVRLDPVMSAQARTEQLHRR</sequence>
<name>A0ABR5FBI3_9MYCO</name>
<comment type="caution">
    <text evidence="2">The sequence shown here is derived from an EMBL/GenBank/DDBJ whole genome shotgun (WGS) entry which is preliminary data.</text>
</comment>
<dbReference type="Pfam" id="PF21702">
    <property type="entry name" value="GLGE_C"/>
    <property type="match status" value="1"/>
</dbReference>
<dbReference type="EMBL" id="LDPO01000019">
    <property type="protein sequence ID" value="KLO26727.1"/>
    <property type="molecule type" value="Genomic_DNA"/>
</dbReference>
<organism evidence="2 3">
    <name type="scientific">Mycolicibacter heraklionensis</name>
    <dbReference type="NCBI Taxonomy" id="512402"/>
    <lineage>
        <taxon>Bacteria</taxon>
        <taxon>Bacillati</taxon>
        <taxon>Actinomycetota</taxon>
        <taxon>Actinomycetes</taxon>
        <taxon>Mycobacteriales</taxon>
        <taxon>Mycobacteriaceae</taxon>
        <taxon>Mycolicibacter</taxon>
    </lineage>
</organism>
<dbReference type="Gene3D" id="2.60.40.1180">
    <property type="entry name" value="Golgi alpha-mannosidase II"/>
    <property type="match status" value="2"/>
</dbReference>
<dbReference type="InterPro" id="IPR049171">
    <property type="entry name" value="GLGE_C"/>
</dbReference>
<evidence type="ECO:0000259" key="1">
    <source>
        <dbReference type="Pfam" id="PF21702"/>
    </source>
</evidence>